<dbReference type="EMBL" id="LJGT01000036">
    <property type="protein sequence ID" value="OEU93531.1"/>
    <property type="molecule type" value="Genomic_DNA"/>
</dbReference>
<feature type="transmembrane region" description="Helical" evidence="3">
    <location>
        <begin position="36"/>
        <end position="54"/>
    </location>
</feature>
<keyword evidence="3" id="KW-1133">Transmembrane helix</keyword>
<keyword evidence="6" id="KW-1185">Reference proteome</keyword>
<dbReference type="Pfam" id="PF00160">
    <property type="entry name" value="Pro_isomerase"/>
    <property type="match status" value="1"/>
</dbReference>
<gene>
    <name evidence="5" type="ORF">AN215_01650</name>
</gene>
<protein>
    <submittedName>
        <fullName evidence="5">Peptidylprolyl isomerase</fullName>
    </submittedName>
</protein>
<dbReference type="AlphaFoldDB" id="A0A1E7JUA7"/>
<dbReference type="CDD" id="cd00317">
    <property type="entry name" value="cyclophilin"/>
    <property type="match status" value="1"/>
</dbReference>
<dbReference type="InterPro" id="IPR044666">
    <property type="entry name" value="Cyclophilin_A-like"/>
</dbReference>
<dbReference type="SUPFAM" id="SSF50891">
    <property type="entry name" value="Cyclophilin-like"/>
    <property type="match status" value="1"/>
</dbReference>
<dbReference type="PROSITE" id="PS50072">
    <property type="entry name" value="CSA_PPIASE_2"/>
    <property type="match status" value="1"/>
</dbReference>
<dbReference type="InterPro" id="IPR002130">
    <property type="entry name" value="Cyclophilin-type_PPIase_dom"/>
</dbReference>
<dbReference type="PANTHER" id="PTHR45625:SF3">
    <property type="entry name" value="PEPTIDYL-PROLYL CIS-TRANS ISOMERASE B-RELATED"/>
    <property type="match status" value="1"/>
</dbReference>
<comment type="function">
    <text evidence="1">PPIases accelerate the folding of proteins. It catalyzes the cis-trans isomerization of proline imidic peptide bonds in oligopeptides.</text>
</comment>
<sequence>MVSSEQRRKQLAREKYQRQQERRAARRRRARLRNTAIALGAALVLGAGAAYLSFGGFGDDGKKKDSAKGSATKKPGDPCDKPAGGKPNGKTWKKEPALDIDESAEYAMTLETTCGEIGVSMDASKTPRTVNSFRFLAGESFFDHTECHRLVDASIHVLQCGDPLATGKGGPGYTLPDENLKDSRVQDGTYPAGTVAMANRYDARSKEGRDTGGSQFFLVFEDSELPPDFTPFGKITKGMDVLKKIAKAGSTPDPQTRNTPPNATVVIDKATVRKS</sequence>
<evidence type="ECO:0000256" key="2">
    <source>
        <dbReference type="SAM" id="MobiDB-lite"/>
    </source>
</evidence>
<name>A0A1E7JUA7_9ACTN</name>
<dbReference type="OrthoDB" id="5507614at2"/>
<dbReference type="PANTHER" id="PTHR45625">
    <property type="entry name" value="PEPTIDYL-PROLYL CIS-TRANS ISOMERASE-RELATED"/>
    <property type="match status" value="1"/>
</dbReference>
<reference evidence="5 6" key="1">
    <citation type="journal article" date="2016" name="Front. Microbiol.">
        <title>Comparative Genomics Analysis of Streptomyces Species Reveals Their Adaptation to the Marine Environment and Their Diversity at the Genomic Level.</title>
        <authorList>
            <person name="Tian X."/>
            <person name="Zhang Z."/>
            <person name="Yang T."/>
            <person name="Chen M."/>
            <person name="Li J."/>
            <person name="Chen F."/>
            <person name="Yang J."/>
            <person name="Li W."/>
            <person name="Zhang B."/>
            <person name="Zhang Z."/>
            <person name="Wu J."/>
            <person name="Zhang C."/>
            <person name="Long L."/>
            <person name="Xiao J."/>
        </authorList>
    </citation>
    <scope>NUCLEOTIDE SEQUENCE [LARGE SCALE GENOMIC DNA]</scope>
    <source>
        <strain evidence="5 6">SCSIO 10390</strain>
    </source>
</reference>
<feature type="domain" description="PPIase cyclophilin-type" evidence="4">
    <location>
        <begin position="115"/>
        <end position="272"/>
    </location>
</feature>
<dbReference type="PATRIC" id="fig|933944.5.peg.2575"/>
<keyword evidence="5" id="KW-0413">Isomerase</keyword>
<feature type="compositionally biased region" description="Polar residues" evidence="2">
    <location>
        <begin position="252"/>
        <end position="262"/>
    </location>
</feature>
<proteinExistence type="predicted"/>
<evidence type="ECO:0000313" key="6">
    <source>
        <dbReference type="Proteomes" id="UP000176087"/>
    </source>
</evidence>
<feature type="region of interest" description="Disordered" evidence="2">
    <location>
        <begin position="61"/>
        <end position="95"/>
    </location>
</feature>
<accession>A0A1E7JUA7</accession>
<evidence type="ECO:0000256" key="3">
    <source>
        <dbReference type="SAM" id="Phobius"/>
    </source>
</evidence>
<dbReference type="STRING" id="933944.AN215_01650"/>
<organism evidence="5 6">
    <name type="scientific">Streptomyces abyssalis</name>
    <dbReference type="NCBI Taxonomy" id="933944"/>
    <lineage>
        <taxon>Bacteria</taxon>
        <taxon>Bacillati</taxon>
        <taxon>Actinomycetota</taxon>
        <taxon>Actinomycetes</taxon>
        <taxon>Kitasatosporales</taxon>
        <taxon>Streptomycetaceae</taxon>
        <taxon>Streptomyces</taxon>
    </lineage>
</organism>
<evidence type="ECO:0000313" key="5">
    <source>
        <dbReference type="EMBL" id="OEU93531.1"/>
    </source>
</evidence>
<evidence type="ECO:0000256" key="1">
    <source>
        <dbReference type="ARBA" id="ARBA00002388"/>
    </source>
</evidence>
<feature type="compositionally biased region" description="Basic and acidic residues" evidence="2">
    <location>
        <begin position="1"/>
        <end position="23"/>
    </location>
</feature>
<comment type="caution">
    <text evidence="5">The sequence shown here is derived from an EMBL/GenBank/DDBJ whole genome shotgun (WGS) entry which is preliminary data.</text>
</comment>
<keyword evidence="3" id="KW-0812">Transmembrane</keyword>
<dbReference type="GO" id="GO:0003755">
    <property type="term" value="F:peptidyl-prolyl cis-trans isomerase activity"/>
    <property type="evidence" value="ECO:0007669"/>
    <property type="project" value="InterPro"/>
</dbReference>
<dbReference type="Gene3D" id="2.40.100.10">
    <property type="entry name" value="Cyclophilin-like"/>
    <property type="match status" value="1"/>
</dbReference>
<dbReference type="RefSeq" id="WP_070012617.1">
    <property type="nucleotide sequence ID" value="NZ_LJGS01000043.1"/>
</dbReference>
<dbReference type="InterPro" id="IPR029000">
    <property type="entry name" value="Cyclophilin-like_dom_sf"/>
</dbReference>
<evidence type="ECO:0000259" key="4">
    <source>
        <dbReference type="PROSITE" id="PS50072"/>
    </source>
</evidence>
<dbReference type="Proteomes" id="UP000176087">
    <property type="component" value="Unassembled WGS sequence"/>
</dbReference>
<feature type="region of interest" description="Disordered" evidence="2">
    <location>
        <begin position="247"/>
        <end position="275"/>
    </location>
</feature>
<keyword evidence="3" id="KW-0472">Membrane</keyword>
<feature type="region of interest" description="Disordered" evidence="2">
    <location>
        <begin position="1"/>
        <end position="28"/>
    </location>
</feature>